<dbReference type="InterPro" id="IPR036691">
    <property type="entry name" value="Endo/exonu/phosph_ase_sf"/>
</dbReference>
<keyword evidence="2" id="KW-0269">Exonuclease</keyword>
<comment type="caution">
    <text evidence="2">The sequence shown here is derived from an EMBL/GenBank/DDBJ whole genome shotgun (WGS) entry which is preliminary data.</text>
</comment>
<evidence type="ECO:0000313" key="2">
    <source>
        <dbReference type="EMBL" id="TCS74082.1"/>
    </source>
</evidence>
<keyword evidence="2" id="KW-0378">Hydrolase</keyword>
<dbReference type="GO" id="GO:0016020">
    <property type="term" value="C:membrane"/>
    <property type="evidence" value="ECO:0007669"/>
    <property type="project" value="GOC"/>
</dbReference>
<reference evidence="2 3" key="1">
    <citation type="submission" date="2019-03" db="EMBL/GenBank/DDBJ databases">
        <title>Genomic Encyclopedia of Type Strains, Phase IV (KMG-IV): sequencing the most valuable type-strain genomes for metagenomic binning, comparative biology and taxonomic classification.</title>
        <authorList>
            <person name="Goeker M."/>
        </authorList>
    </citation>
    <scope>NUCLEOTIDE SEQUENCE [LARGE SCALE GENOMIC DNA]</scope>
    <source>
        <strain evidence="2 3">DSM 103923</strain>
    </source>
</reference>
<dbReference type="Gene3D" id="3.60.10.10">
    <property type="entry name" value="Endonuclease/exonuclease/phosphatase"/>
    <property type="match status" value="1"/>
</dbReference>
<name>A0A4R3K0Y3_9PROT</name>
<proteinExistence type="predicted"/>
<dbReference type="RefSeq" id="WP_126459116.1">
    <property type="nucleotide sequence ID" value="NZ_AP018721.1"/>
</dbReference>
<dbReference type="PANTHER" id="PTHR14859:SF1">
    <property type="entry name" value="PGAP2-INTERACTING PROTEIN"/>
    <property type="match status" value="1"/>
</dbReference>
<dbReference type="Proteomes" id="UP000295135">
    <property type="component" value="Unassembled WGS sequence"/>
</dbReference>
<keyword evidence="2" id="KW-0255">Endonuclease</keyword>
<accession>A0A4R3K0Y3</accession>
<protein>
    <submittedName>
        <fullName evidence="2">Endonuclease/exonuclease/phosphatase family metal-dependent hydrolase</fullName>
    </submittedName>
</protein>
<dbReference type="Pfam" id="PF03372">
    <property type="entry name" value="Exo_endo_phos"/>
    <property type="match status" value="1"/>
</dbReference>
<gene>
    <name evidence="2" type="ORF">EDC61_101307</name>
</gene>
<dbReference type="AlphaFoldDB" id="A0A4R3K0Y3"/>
<dbReference type="GO" id="GO:0004519">
    <property type="term" value="F:endonuclease activity"/>
    <property type="evidence" value="ECO:0007669"/>
    <property type="project" value="UniProtKB-KW"/>
</dbReference>
<evidence type="ECO:0000259" key="1">
    <source>
        <dbReference type="Pfam" id="PF03372"/>
    </source>
</evidence>
<dbReference type="PANTHER" id="PTHR14859">
    <property type="entry name" value="CALCOFLUOR WHITE HYPERSENSITIVE PROTEIN PRECURSOR"/>
    <property type="match status" value="1"/>
</dbReference>
<dbReference type="SUPFAM" id="SSF56219">
    <property type="entry name" value="DNase I-like"/>
    <property type="match status" value="1"/>
</dbReference>
<dbReference type="EMBL" id="SLZY01000001">
    <property type="protein sequence ID" value="TCS74082.1"/>
    <property type="molecule type" value="Genomic_DNA"/>
</dbReference>
<dbReference type="OrthoDB" id="9793162at2"/>
<dbReference type="GO" id="GO:0004527">
    <property type="term" value="F:exonuclease activity"/>
    <property type="evidence" value="ECO:0007669"/>
    <property type="project" value="UniProtKB-KW"/>
</dbReference>
<dbReference type="InterPro" id="IPR051916">
    <property type="entry name" value="GPI-anchor_lipid_remodeler"/>
</dbReference>
<evidence type="ECO:0000313" key="3">
    <source>
        <dbReference type="Proteomes" id="UP000295135"/>
    </source>
</evidence>
<sequence>MSQPLRVASYNIHKGLSFFNGRMVVHELRDRLVSLNADLVFLQEVVGEHALHAGRFETWPVEPQYEFLADEIWPEFAYGKNAVYDHGHHGNAILSRYPILRWDNLDISAHLFESRGLLHCEIAVPGYEQPLHAICLHLALNEAGRRKQLRILSERIHALVPDDAPLIIAGDFNDWRQKAASYMAHELQLKEVFEVAHGRPARSFPAAFPLFTLDRIYVRGFEVESAQVLHGSRWRRLSDHAPLTAQLRLAPLQSVSAAA</sequence>
<feature type="domain" description="Endonuclease/exonuclease/phosphatase" evidence="1">
    <location>
        <begin position="9"/>
        <end position="240"/>
    </location>
</feature>
<keyword evidence="3" id="KW-1185">Reference proteome</keyword>
<keyword evidence="2" id="KW-0540">Nuclease</keyword>
<dbReference type="InterPro" id="IPR005135">
    <property type="entry name" value="Endo/exonuclease/phosphatase"/>
</dbReference>
<organism evidence="2 3">
    <name type="scientific">Sulfuritortus calidifontis</name>
    <dbReference type="NCBI Taxonomy" id="1914471"/>
    <lineage>
        <taxon>Bacteria</taxon>
        <taxon>Pseudomonadati</taxon>
        <taxon>Pseudomonadota</taxon>
        <taxon>Betaproteobacteria</taxon>
        <taxon>Nitrosomonadales</taxon>
        <taxon>Thiobacillaceae</taxon>
        <taxon>Sulfuritortus</taxon>
    </lineage>
</organism>
<dbReference type="GO" id="GO:0006506">
    <property type="term" value="P:GPI anchor biosynthetic process"/>
    <property type="evidence" value="ECO:0007669"/>
    <property type="project" value="TreeGrafter"/>
</dbReference>